<feature type="chain" id="PRO_5044551658" evidence="2">
    <location>
        <begin position="17"/>
        <end position="123"/>
    </location>
</feature>
<accession>A0A3P8D0S2</accession>
<evidence type="ECO:0000256" key="1">
    <source>
        <dbReference type="SAM" id="MobiDB-lite"/>
    </source>
</evidence>
<keyword evidence="4" id="KW-1185">Reference proteome</keyword>
<reference evidence="3 4" key="1">
    <citation type="submission" date="2018-11" db="EMBL/GenBank/DDBJ databases">
        <authorList>
            <consortium name="Pathogen Informatics"/>
        </authorList>
    </citation>
    <scope>NUCLEOTIDE SEQUENCE [LARGE SCALE GENOMIC DNA]</scope>
</reference>
<proteinExistence type="predicted"/>
<dbReference type="EMBL" id="UZAH01027234">
    <property type="protein sequence ID" value="VDO89892.1"/>
    <property type="molecule type" value="Genomic_DNA"/>
</dbReference>
<evidence type="ECO:0000313" key="5">
    <source>
        <dbReference type="WBParaSite" id="HPBE_0001179601-mRNA-1"/>
    </source>
</evidence>
<gene>
    <name evidence="3" type="ORF">HPBE_LOCUS11797</name>
</gene>
<protein>
    <submittedName>
        <fullName evidence="5">TIL domain-containing protein</fullName>
    </submittedName>
</protein>
<keyword evidence="2" id="KW-0732">Signal</keyword>
<sequence>MLSTYLILLIVAAVAAQSGEGSGEGSAEGSAEGSGTGSGEESAQSPGAQSQSKPPQGPPEVDAEGQCLSNRIYASCYRKCEDSDCDTIVCGKPKCACNNGTALQLPSDPQNGIGCIAIGDCKC</sequence>
<accession>A0A183FUE0</accession>
<feature type="compositionally biased region" description="Gly residues" evidence="1">
    <location>
        <begin position="20"/>
        <end position="38"/>
    </location>
</feature>
<organism evidence="4 5">
    <name type="scientific">Heligmosomoides polygyrus</name>
    <name type="common">Parasitic roundworm</name>
    <dbReference type="NCBI Taxonomy" id="6339"/>
    <lineage>
        <taxon>Eukaryota</taxon>
        <taxon>Metazoa</taxon>
        <taxon>Ecdysozoa</taxon>
        <taxon>Nematoda</taxon>
        <taxon>Chromadorea</taxon>
        <taxon>Rhabditida</taxon>
        <taxon>Rhabditina</taxon>
        <taxon>Rhabditomorpha</taxon>
        <taxon>Strongyloidea</taxon>
        <taxon>Heligmosomidae</taxon>
        <taxon>Heligmosomoides</taxon>
    </lineage>
</organism>
<reference evidence="5" key="2">
    <citation type="submission" date="2019-09" db="UniProtKB">
        <authorList>
            <consortium name="WormBaseParasite"/>
        </authorList>
    </citation>
    <scope>IDENTIFICATION</scope>
</reference>
<name>A0A183FUE0_HELPZ</name>
<dbReference type="Proteomes" id="UP000050761">
    <property type="component" value="Unassembled WGS sequence"/>
</dbReference>
<evidence type="ECO:0000313" key="3">
    <source>
        <dbReference type="EMBL" id="VDO89892.1"/>
    </source>
</evidence>
<evidence type="ECO:0000313" key="4">
    <source>
        <dbReference type="Proteomes" id="UP000050761"/>
    </source>
</evidence>
<feature type="region of interest" description="Disordered" evidence="1">
    <location>
        <begin position="19"/>
        <end position="64"/>
    </location>
</feature>
<dbReference type="AlphaFoldDB" id="A0A183FUE0"/>
<feature type="signal peptide" evidence="2">
    <location>
        <begin position="1"/>
        <end position="16"/>
    </location>
</feature>
<dbReference type="WBParaSite" id="HPBE_0001179601-mRNA-1">
    <property type="protein sequence ID" value="HPBE_0001179601-mRNA-1"/>
    <property type="gene ID" value="HPBE_0001179601"/>
</dbReference>
<evidence type="ECO:0000256" key="2">
    <source>
        <dbReference type="SAM" id="SignalP"/>
    </source>
</evidence>